<dbReference type="SFLD" id="SFLDS00029">
    <property type="entry name" value="Radical_SAM"/>
    <property type="match status" value="1"/>
</dbReference>
<dbReference type="SMART" id="SM00729">
    <property type="entry name" value="Elp3"/>
    <property type="match status" value="1"/>
</dbReference>
<evidence type="ECO:0000313" key="8">
    <source>
        <dbReference type="EMBL" id="MBD3863484.1"/>
    </source>
</evidence>
<dbReference type="InterPro" id="IPR051198">
    <property type="entry name" value="BchE-like"/>
</dbReference>
<reference evidence="8 9" key="1">
    <citation type="submission" date="2020-09" db="EMBL/GenBank/DDBJ databases">
        <title>Bacillus nautilus sp. nov., Chryseoglobus crepusculi sp. nov, and Psychrobacter noctis sp. nov., isolated from deep-sea sponges from the equatorial Atlantic.</title>
        <authorList>
            <person name="Stennett H.L."/>
            <person name="Williams S.E."/>
        </authorList>
    </citation>
    <scope>NUCLEOTIDE SEQUENCE [LARGE SCALE GENOMIC DNA]</scope>
    <source>
        <strain evidence="8 9">28M-24</strain>
    </source>
</reference>
<dbReference type="Pfam" id="PF04055">
    <property type="entry name" value="Radical_SAM"/>
    <property type="match status" value="1"/>
</dbReference>
<dbReference type="SUPFAM" id="SSF102114">
    <property type="entry name" value="Radical SAM enzymes"/>
    <property type="match status" value="1"/>
</dbReference>
<accession>A0ABR8LWL6</accession>
<comment type="caution">
    <text evidence="8">The sequence shown here is derived from an EMBL/GenBank/DDBJ whole genome shotgun (WGS) entry which is preliminary data.</text>
</comment>
<sequence>MKDLLLITPPFTQLNTPYPATAYLKGFLNTIGVSAFQMDLGIEVILELFSKKTFEKLFDLAIENDSIATENCQRIYTLKADYLQPLDAIILFLQGKNQTLARQICTTNFLPQASRFEQLEDMDWAFGEMGMQDKAKHLATLYLEDLSDFIIECIDPNFGFSRYAERLGQSANAFDELYDSLQNKPTFIDNLTLAILEDKLKTVKPKLICFSVPFPGNLYSAFRCAQFIKANYPEIKIAIGGGFPNTELRQVTDTRVFDFFDFITLDDGELPIELLHQNVCQPNNNKSNSETNIENKDQNSNNNGRAERSRSTTINVDLNSKEKQYKRTFLLEDGKVVYKNNTTRPDYKQLQVGTPDYSDLLLEDYISVIEIANPMHSLWSDGRWNKLTMAHGCYWGKCTFCDISLDYIKIYEPIAASLLVDRMEQLIAQTGENGFHFVDEAAPPALMKALALEILKRQLTVTWWTNIRFEKNFTQDLCYLLKASGCIAVSGGLEVASDRLLKLIDKGVTVEQVAQVTRNFTQANIMVHSYLMYGYPTQTVQETVDSLEMVRQLFELGIIQSGFWHQFALTAHSPIGLNPSDYGITPNYKSITFANNDIDFTDKTGIDHNQFSFGLKKSLFNFMHGIGFDMDLQEWFDFDIPQSTITPYYIEDCLNTQASLSTKPTAKIVWLGHLPLVREYTKTKKGFVNELLELTFHDKTDRLQITVNKPEGEWLLDTLETLKPTTGKALSFSALKQDFESHFEDFELFWFSKQMQKLKDFGLLQL</sequence>
<keyword evidence="3" id="KW-0479">Metal-binding</keyword>
<dbReference type="InterPro" id="IPR007197">
    <property type="entry name" value="rSAM"/>
</dbReference>
<feature type="domain" description="Radical SAM core" evidence="7">
    <location>
        <begin position="379"/>
        <end position="607"/>
    </location>
</feature>
<proteinExistence type="predicted"/>
<evidence type="ECO:0000256" key="3">
    <source>
        <dbReference type="ARBA" id="ARBA00022723"/>
    </source>
</evidence>
<organism evidence="8 9">
    <name type="scientific">Olleya marilimosa</name>
    <dbReference type="NCBI Taxonomy" id="272164"/>
    <lineage>
        <taxon>Bacteria</taxon>
        <taxon>Pseudomonadati</taxon>
        <taxon>Bacteroidota</taxon>
        <taxon>Flavobacteriia</taxon>
        <taxon>Flavobacteriales</taxon>
        <taxon>Flavobacteriaceae</taxon>
    </lineage>
</organism>
<evidence type="ECO:0000256" key="2">
    <source>
        <dbReference type="ARBA" id="ARBA00022691"/>
    </source>
</evidence>
<dbReference type="Gene3D" id="3.80.30.20">
    <property type="entry name" value="tm_1862 like domain"/>
    <property type="match status" value="1"/>
</dbReference>
<evidence type="ECO:0000256" key="1">
    <source>
        <dbReference type="ARBA" id="ARBA00001966"/>
    </source>
</evidence>
<dbReference type="EMBL" id="JACXXH010000004">
    <property type="protein sequence ID" value="MBD3863484.1"/>
    <property type="molecule type" value="Genomic_DNA"/>
</dbReference>
<evidence type="ECO:0000256" key="5">
    <source>
        <dbReference type="ARBA" id="ARBA00023014"/>
    </source>
</evidence>
<dbReference type="InterPro" id="IPR023404">
    <property type="entry name" value="rSAM_horseshoe"/>
</dbReference>
<dbReference type="InterPro" id="IPR006638">
    <property type="entry name" value="Elp3/MiaA/NifB-like_rSAM"/>
</dbReference>
<dbReference type="Proteomes" id="UP000627521">
    <property type="component" value="Unassembled WGS sequence"/>
</dbReference>
<dbReference type="RefSeq" id="WP_191099984.1">
    <property type="nucleotide sequence ID" value="NZ_JACXXF010000005.1"/>
</dbReference>
<dbReference type="PANTHER" id="PTHR43409">
    <property type="entry name" value="ANAEROBIC MAGNESIUM-PROTOPORPHYRIN IX MONOMETHYL ESTER CYCLASE-RELATED"/>
    <property type="match status" value="1"/>
</dbReference>
<protein>
    <submittedName>
        <fullName evidence="8">Radical SAM protein</fullName>
    </submittedName>
</protein>
<evidence type="ECO:0000256" key="6">
    <source>
        <dbReference type="SAM" id="MobiDB-lite"/>
    </source>
</evidence>
<dbReference type="SFLD" id="SFLDG01082">
    <property type="entry name" value="B12-binding_domain_containing"/>
    <property type="match status" value="1"/>
</dbReference>
<dbReference type="InterPro" id="IPR058240">
    <property type="entry name" value="rSAM_sf"/>
</dbReference>
<keyword evidence="9" id="KW-1185">Reference proteome</keyword>
<feature type="region of interest" description="Disordered" evidence="6">
    <location>
        <begin position="281"/>
        <end position="311"/>
    </location>
</feature>
<dbReference type="PROSITE" id="PS51918">
    <property type="entry name" value="RADICAL_SAM"/>
    <property type="match status" value="1"/>
</dbReference>
<comment type="cofactor">
    <cofactor evidence="1">
        <name>[4Fe-4S] cluster</name>
        <dbReference type="ChEBI" id="CHEBI:49883"/>
    </cofactor>
</comment>
<evidence type="ECO:0000313" key="9">
    <source>
        <dbReference type="Proteomes" id="UP000627521"/>
    </source>
</evidence>
<keyword evidence="4" id="KW-0408">Iron</keyword>
<feature type="compositionally biased region" description="Polar residues" evidence="6">
    <location>
        <begin position="281"/>
        <end position="304"/>
    </location>
</feature>
<gene>
    <name evidence="8" type="ORF">IEG06_08470</name>
</gene>
<keyword evidence="5" id="KW-0411">Iron-sulfur</keyword>
<evidence type="ECO:0000259" key="7">
    <source>
        <dbReference type="PROSITE" id="PS51918"/>
    </source>
</evidence>
<evidence type="ECO:0000256" key="4">
    <source>
        <dbReference type="ARBA" id="ARBA00023004"/>
    </source>
</evidence>
<name>A0ABR8LWL6_9FLAO</name>
<keyword evidence="2" id="KW-0949">S-adenosyl-L-methionine</keyword>